<gene>
    <name evidence="1" type="ORF">B0T19DRAFT_209813</name>
</gene>
<name>A0AAE0IEA2_9PEZI</name>
<dbReference type="Proteomes" id="UP001286456">
    <property type="component" value="Unassembled WGS sequence"/>
</dbReference>
<proteinExistence type="predicted"/>
<dbReference type="AlphaFoldDB" id="A0AAE0IEA2"/>
<dbReference type="EMBL" id="JAUEPO010000004">
    <property type="protein sequence ID" value="KAK3323608.1"/>
    <property type="molecule type" value="Genomic_DNA"/>
</dbReference>
<keyword evidence="2" id="KW-1185">Reference proteome</keyword>
<protein>
    <submittedName>
        <fullName evidence="1">Uncharacterized protein</fullName>
    </submittedName>
</protein>
<evidence type="ECO:0000313" key="1">
    <source>
        <dbReference type="EMBL" id="KAK3323608.1"/>
    </source>
</evidence>
<organism evidence="1 2">
    <name type="scientific">Cercophora scortea</name>
    <dbReference type="NCBI Taxonomy" id="314031"/>
    <lineage>
        <taxon>Eukaryota</taxon>
        <taxon>Fungi</taxon>
        <taxon>Dikarya</taxon>
        <taxon>Ascomycota</taxon>
        <taxon>Pezizomycotina</taxon>
        <taxon>Sordariomycetes</taxon>
        <taxon>Sordariomycetidae</taxon>
        <taxon>Sordariales</taxon>
        <taxon>Lasiosphaeriaceae</taxon>
        <taxon>Cercophora</taxon>
    </lineage>
</organism>
<reference evidence="1" key="1">
    <citation type="journal article" date="2023" name="Mol. Phylogenet. Evol.">
        <title>Genome-scale phylogeny and comparative genomics of the fungal order Sordariales.</title>
        <authorList>
            <person name="Hensen N."/>
            <person name="Bonometti L."/>
            <person name="Westerberg I."/>
            <person name="Brannstrom I.O."/>
            <person name="Guillou S."/>
            <person name="Cros-Aarteil S."/>
            <person name="Calhoun S."/>
            <person name="Haridas S."/>
            <person name="Kuo A."/>
            <person name="Mondo S."/>
            <person name="Pangilinan J."/>
            <person name="Riley R."/>
            <person name="LaButti K."/>
            <person name="Andreopoulos B."/>
            <person name="Lipzen A."/>
            <person name="Chen C."/>
            <person name="Yan M."/>
            <person name="Daum C."/>
            <person name="Ng V."/>
            <person name="Clum A."/>
            <person name="Steindorff A."/>
            <person name="Ohm R.A."/>
            <person name="Martin F."/>
            <person name="Silar P."/>
            <person name="Natvig D.O."/>
            <person name="Lalanne C."/>
            <person name="Gautier V."/>
            <person name="Ament-Velasquez S.L."/>
            <person name="Kruys A."/>
            <person name="Hutchinson M.I."/>
            <person name="Powell A.J."/>
            <person name="Barry K."/>
            <person name="Miller A.N."/>
            <person name="Grigoriev I.V."/>
            <person name="Debuchy R."/>
            <person name="Gladieux P."/>
            <person name="Hiltunen Thoren M."/>
            <person name="Johannesson H."/>
        </authorList>
    </citation>
    <scope>NUCLEOTIDE SEQUENCE</scope>
    <source>
        <strain evidence="1">SMH4131-1</strain>
    </source>
</reference>
<sequence>MQYIHACLVYVISALRSSSLTSLSCSTRRHRHYPRSIDVQHVSFICFTFHFSDFDLGAFFSNFRVPNSYSLCAVSSRVTSILSPDSHHAECCN</sequence>
<reference evidence="1" key="2">
    <citation type="submission" date="2023-06" db="EMBL/GenBank/DDBJ databases">
        <authorList>
            <consortium name="Lawrence Berkeley National Laboratory"/>
            <person name="Haridas S."/>
            <person name="Hensen N."/>
            <person name="Bonometti L."/>
            <person name="Westerberg I."/>
            <person name="Brannstrom I.O."/>
            <person name="Guillou S."/>
            <person name="Cros-Aarteil S."/>
            <person name="Calhoun S."/>
            <person name="Kuo A."/>
            <person name="Mondo S."/>
            <person name="Pangilinan J."/>
            <person name="Riley R."/>
            <person name="Labutti K."/>
            <person name="Andreopoulos B."/>
            <person name="Lipzen A."/>
            <person name="Chen C."/>
            <person name="Yanf M."/>
            <person name="Daum C."/>
            <person name="Ng V."/>
            <person name="Clum A."/>
            <person name="Steindorff A."/>
            <person name="Ohm R."/>
            <person name="Martin F."/>
            <person name="Silar P."/>
            <person name="Natvig D."/>
            <person name="Lalanne C."/>
            <person name="Gautier V."/>
            <person name="Ament-Velasquez S.L."/>
            <person name="Kruys A."/>
            <person name="Hutchinson M.I."/>
            <person name="Powell A.J."/>
            <person name="Barry K."/>
            <person name="Miller A.N."/>
            <person name="Grigoriev I.V."/>
            <person name="Debuchy R."/>
            <person name="Gladieux P."/>
            <person name="Thoren M.H."/>
            <person name="Johannesson H."/>
        </authorList>
    </citation>
    <scope>NUCLEOTIDE SEQUENCE</scope>
    <source>
        <strain evidence="1">SMH4131-1</strain>
    </source>
</reference>
<evidence type="ECO:0000313" key="2">
    <source>
        <dbReference type="Proteomes" id="UP001286456"/>
    </source>
</evidence>
<comment type="caution">
    <text evidence="1">The sequence shown here is derived from an EMBL/GenBank/DDBJ whole genome shotgun (WGS) entry which is preliminary data.</text>
</comment>
<accession>A0AAE0IEA2</accession>